<dbReference type="GO" id="GO:1901681">
    <property type="term" value="F:sulfur compound binding"/>
    <property type="evidence" value="ECO:0007669"/>
    <property type="project" value="InterPro"/>
</dbReference>
<dbReference type="InterPro" id="IPR005669">
    <property type="entry name" value="Thiosulph/SO4-bd"/>
</dbReference>
<gene>
    <name evidence="7" type="ORF">A6769_11495</name>
</gene>
<dbReference type="AlphaFoldDB" id="A0A367RPC5"/>
<dbReference type="SUPFAM" id="SSF53850">
    <property type="entry name" value="Periplasmic binding protein-like II"/>
    <property type="match status" value="1"/>
</dbReference>
<protein>
    <submittedName>
        <fullName evidence="7">Sulfate-binding protein</fullName>
    </submittedName>
</protein>
<evidence type="ECO:0000256" key="5">
    <source>
        <dbReference type="ARBA" id="ARBA00022764"/>
    </source>
</evidence>
<comment type="caution">
    <text evidence="7">The sequence shown here is derived from an EMBL/GenBank/DDBJ whole genome shotgun (WGS) entry which is preliminary data.</text>
</comment>
<evidence type="ECO:0000313" key="7">
    <source>
        <dbReference type="EMBL" id="RCJ37524.1"/>
    </source>
</evidence>
<name>A0A367RPC5_NOSPU</name>
<keyword evidence="6" id="KW-0472">Membrane</keyword>
<evidence type="ECO:0000256" key="4">
    <source>
        <dbReference type="ARBA" id="ARBA00022729"/>
    </source>
</evidence>
<reference evidence="7 8" key="1">
    <citation type="submission" date="2016-04" db="EMBL/GenBank/DDBJ databases">
        <authorList>
            <person name="Evans L.H."/>
            <person name="Alamgir A."/>
            <person name="Owens N."/>
            <person name="Weber N.D."/>
            <person name="Virtaneva K."/>
            <person name="Barbian K."/>
            <person name="Babar A."/>
            <person name="Rosenke K."/>
        </authorList>
    </citation>
    <scope>NUCLEOTIDE SEQUENCE [LARGE SCALE GENOMIC DNA]</scope>
    <source>
        <strain evidence="7">NIES-2108</strain>
    </source>
</reference>
<dbReference type="InterPro" id="IPR034408">
    <property type="entry name" value="Sulphate/thiosulphate_BS"/>
</dbReference>
<evidence type="ECO:0000256" key="1">
    <source>
        <dbReference type="ARBA" id="ARBA00004418"/>
    </source>
</evidence>
<comment type="similarity">
    <text evidence="2">Belongs to the prokaryotic sulfate-binding protein family.</text>
</comment>
<keyword evidence="4" id="KW-0732">Signal</keyword>
<dbReference type="Gene3D" id="3.40.190.10">
    <property type="entry name" value="Periplasmic binding protein-like II"/>
    <property type="match status" value="2"/>
</dbReference>
<dbReference type="GO" id="GO:0042597">
    <property type="term" value="C:periplasmic space"/>
    <property type="evidence" value="ECO:0007669"/>
    <property type="project" value="UniProtKB-SubCell"/>
</dbReference>
<dbReference type="PANTHER" id="PTHR30368:SF2">
    <property type="entry name" value="SULFATE-BINDING PROTEIN"/>
    <property type="match status" value="1"/>
</dbReference>
<evidence type="ECO:0000256" key="3">
    <source>
        <dbReference type="ARBA" id="ARBA00022448"/>
    </source>
</evidence>
<proteinExistence type="inferred from homology"/>
<dbReference type="Pfam" id="PF13531">
    <property type="entry name" value="SBP_bac_11"/>
    <property type="match status" value="1"/>
</dbReference>
<evidence type="ECO:0000256" key="6">
    <source>
        <dbReference type="SAM" id="Phobius"/>
    </source>
</evidence>
<dbReference type="Proteomes" id="UP000252085">
    <property type="component" value="Unassembled WGS sequence"/>
</dbReference>
<dbReference type="EMBL" id="LXQE01000136">
    <property type="protein sequence ID" value="RCJ37524.1"/>
    <property type="molecule type" value="Genomic_DNA"/>
</dbReference>
<feature type="transmembrane region" description="Helical" evidence="6">
    <location>
        <begin position="46"/>
        <end position="65"/>
    </location>
</feature>
<keyword evidence="5" id="KW-0574">Periplasm</keyword>
<organism evidence="7 8">
    <name type="scientific">Nostoc punctiforme NIES-2108</name>
    <dbReference type="NCBI Taxonomy" id="1356359"/>
    <lineage>
        <taxon>Bacteria</taxon>
        <taxon>Bacillati</taxon>
        <taxon>Cyanobacteriota</taxon>
        <taxon>Cyanophyceae</taxon>
        <taxon>Nostocales</taxon>
        <taxon>Nostocaceae</taxon>
        <taxon>Nostoc</taxon>
    </lineage>
</organism>
<keyword evidence="3" id="KW-0813">Transport</keyword>
<dbReference type="PANTHER" id="PTHR30368">
    <property type="entry name" value="SULFATE-BINDING PROTEIN"/>
    <property type="match status" value="1"/>
</dbReference>
<evidence type="ECO:0000256" key="2">
    <source>
        <dbReference type="ARBA" id="ARBA00006099"/>
    </source>
</evidence>
<keyword evidence="6" id="KW-0812">Transmembrane</keyword>
<accession>A0A367RPC5</accession>
<evidence type="ECO:0000313" key="8">
    <source>
        <dbReference type="Proteomes" id="UP000252085"/>
    </source>
</evidence>
<sequence>MNQWQPTLKLRRYLTQLVSTCIVKPLQFIRRWCIQPIQSWFYRHSLWSIVSLFLAGISLSILLAACSLRNVNYTGNASAASQANVTLTFVSYSVTSAAYEQIIPKFIEQWKKEHNQNIIFNQSYDASASQTLAAVIEGKEADVVHLSLPLDINKLVEAGFIQPGWEKEAPNNAIVTKSVDAIAIREGNPKNIKTWADLAKDGVKIVTANPKTSGAARWSFLNLWGSVINTGGNDNQAIDFISKVYNNAPVLPKTARNASELFFKDGQGDVLLNYEKEMILSTKNGEKVPYILPDINISIDNPVAVVDKNVDKHGTRSVAEAFIKFLYTPDSQREFAKLGFRPVNLAIAKETEANFPQIKTIFKAEDLGGWDEIQAKFFDEGTIFDKIRAKKST</sequence>
<dbReference type="GO" id="GO:0140104">
    <property type="term" value="F:molecular carrier activity"/>
    <property type="evidence" value="ECO:0007669"/>
    <property type="project" value="InterPro"/>
</dbReference>
<dbReference type="GO" id="GO:1902358">
    <property type="term" value="P:sulfate transmembrane transport"/>
    <property type="evidence" value="ECO:0007669"/>
    <property type="project" value="InterPro"/>
</dbReference>
<dbReference type="NCBIfam" id="TIGR00971">
    <property type="entry name" value="3a0106s03"/>
    <property type="match status" value="1"/>
</dbReference>
<comment type="subcellular location">
    <subcellularLocation>
        <location evidence="1">Periplasm</location>
    </subcellularLocation>
</comment>
<dbReference type="PROSITE" id="PS00757">
    <property type="entry name" value="PROK_SULFATE_BIND_2"/>
    <property type="match status" value="1"/>
</dbReference>
<dbReference type="CDD" id="cd01005">
    <property type="entry name" value="PBP2_CysP"/>
    <property type="match status" value="1"/>
</dbReference>
<keyword evidence="6" id="KW-1133">Transmembrane helix</keyword>